<keyword evidence="2" id="KW-0813">Transport</keyword>
<evidence type="ECO:0000256" key="7">
    <source>
        <dbReference type="ARBA" id="ARBA00023136"/>
    </source>
</evidence>
<dbReference type="GO" id="GO:0016887">
    <property type="term" value="F:ATP hydrolysis activity"/>
    <property type="evidence" value="ECO:0007669"/>
    <property type="project" value="InterPro"/>
</dbReference>
<evidence type="ECO:0000256" key="2">
    <source>
        <dbReference type="ARBA" id="ARBA00022448"/>
    </source>
</evidence>
<dbReference type="FunFam" id="3.40.50.300:FF:000163">
    <property type="entry name" value="Multidrug resistance-associated protein member 4"/>
    <property type="match status" value="1"/>
</dbReference>
<dbReference type="SMART" id="SM00382">
    <property type="entry name" value="AAA"/>
    <property type="match status" value="2"/>
</dbReference>
<feature type="transmembrane region" description="Helical" evidence="8">
    <location>
        <begin position="775"/>
        <end position="795"/>
    </location>
</feature>
<dbReference type="CDD" id="cd18602">
    <property type="entry name" value="ABC_6TM_SUR1_D2_like"/>
    <property type="match status" value="1"/>
</dbReference>
<dbReference type="InterPro" id="IPR036640">
    <property type="entry name" value="ABC1_TM_sf"/>
</dbReference>
<dbReference type="PANTHER" id="PTHR24223">
    <property type="entry name" value="ATP-BINDING CASSETTE SUB-FAMILY C"/>
    <property type="match status" value="1"/>
</dbReference>
<evidence type="ECO:0000259" key="10">
    <source>
        <dbReference type="PROSITE" id="PS50929"/>
    </source>
</evidence>
<reference evidence="11 12" key="1">
    <citation type="submission" date="2017-03" db="EMBL/GenBank/DDBJ databases">
        <title>Genome Survey of Euroglyphus maynei.</title>
        <authorList>
            <person name="Arlian L.G."/>
            <person name="Morgan M.S."/>
            <person name="Rider S.D."/>
        </authorList>
    </citation>
    <scope>NUCLEOTIDE SEQUENCE [LARGE SCALE GENOMIC DNA]</scope>
    <source>
        <strain evidence="11">Arlian Lab</strain>
        <tissue evidence="11">Whole body</tissue>
    </source>
</reference>
<evidence type="ECO:0000313" key="11">
    <source>
        <dbReference type="EMBL" id="OTF71282.1"/>
    </source>
</evidence>
<dbReference type="GO" id="GO:0016020">
    <property type="term" value="C:membrane"/>
    <property type="evidence" value="ECO:0007669"/>
    <property type="project" value="UniProtKB-SubCell"/>
</dbReference>
<dbReference type="OrthoDB" id="6500128at2759"/>
<gene>
    <name evidence="11" type="ORF">BLA29_001062</name>
</gene>
<dbReference type="GO" id="GO:0005524">
    <property type="term" value="F:ATP binding"/>
    <property type="evidence" value="ECO:0007669"/>
    <property type="project" value="UniProtKB-KW"/>
</dbReference>
<feature type="transmembrane region" description="Helical" evidence="8">
    <location>
        <begin position="7"/>
        <end position="24"/>
    </location>
</feature>
<dbReference type="AlphaFoldDB" id="A0A1Y3AS43"/>
<dbReference type="InterPro" id="IPR003439">
    <property type="entry name" value="ABC_transporter-like_ATP-bd"/>
</dbReference>
<dbReference type="SUPFAM" id="SSF52540">
    <property type="entry name" value="P-loop containing nucleoside triphosphate hydrolases"/>
    <property type="match status" value="2"/>
</dbReference>
<evidence type="ECO:0000256" key="6">
    <source>
        <dbReference type="ARBA" id="ARBA00022989"/>
    </source>
</evidence>
<comment type="subcellular location">
    <subcellularLocation>
        <location evidence="1">Membrane</location>
        <topology evidence="1">Multi-pass membrane protein</topology>
    </subcellularLocation>
</comment>
<evidence type="ECO:0000259" key="9">
    <source>
        <dbReference type="PROSITE" id="PS50893"/>
    </source>
</evidence>
<dbReference type="Gene3D" id="3.40.50.300">
    <property type="entry name" value="P-loop containing nucleotide triphosphate hydrolases"/>
    <property type="match status" value="2"/>
</dbReference>
<dbReference type="Gene3D" id="1.20.1560.10">
    <property type="entry name" value="ABC transporter type 1, transmembrane domain"/>
    <property type="match status" value="1"/>
</dbReference>
<feature type="transmembrane region" description="Helical" evidence="8">
    <location>
        <begin position="648"/>
        <end position="669"/>
    </location>
</feature>
<proteinExistence type="predicted"/>
<evidence type="ECO:0000256" key="8">
    <source>
        <dbReference type="SAM" id="Phobius"/>
    </source>
</evidence>
<comment type="caution">
    <text evidence="11">The sequence shown here is derived from an EMBL/GenBank/DDBJ whole genome shotgun (WGS) entry which is preliminary data.</text>
</comment>
<feature type="domain" description="ABC transporter" evidence="9">
    <location>
        <begin position="977"/>
        <end position="1208"/>
    </location>
</feature>
<keyword evidence="6 8" id="KW-1133">Transmembrane helix</keyword>
<evidence type="ECO:0000313" key="12">
    <source>
        <dbReference type="Proteomes" id="UP000194236"/>
    </source>
</evidence>
<keyword evidence="7 8" id="KW-0472">Membrane</keyword>
<dbReference type="CDD" id="cd03244">
    <property type="entry name" value="ABCC_MRP_domain2"/>
    <property type="match status" value="1"/>
</dbReference>
<dbReference type="Pfam" id="PF00005">
    <property type="entry name" value="ABC_tran"/>
    <property type="match status" value="2"/>
</dbReference>
<dbReference type="PROSITE" id="PS00211">
    <property type="entry name" value="ABC_TRANSPORTER_1"/>
    <property type="match status" value="1"/>
</dbReference>
<dbReference type="GO" id="GO:0140359">
    <property type="term" value="F:ABC-type transporter activity"/>
    <property type="evidence" value="ECO:0007669"/>
    <property type="project" value="InterPro"/>
</dbReference>
<dbReference type="Proteomes" id="UP000194236">
    <property type="component" value="Unassembled WGS sequence"/>
</dbReference>
<accession>A0A1Y3AS43</accession>
<feature type="domain" description="ABC transmembrane type-1" evidence="10">
    <location>
        <begin position="661"/>
        <end position="946"/>
    </location>
</feature>
<keyword evidence="3 8" id="KW-0812">Transmembrane</keyword>
<keyword evidence="4" id="KW-0547">Nucleotide-binding</keyword>
<dbReference type="InterPro" id="IPR027417">
    <property type="entry name" value="P-loop_NTPase"/>
</dbReference>
<dbReference type="FunFam" id="1.20.1560.10:FF:000010">
    <property type="entry name" value="Multidrug resistance-associated ABC transporter"/>
    <property type="match status" value="1"/>
</dbReference>
<evidence type="ECO:0000256" key="4">
    <source>
        <dbReference type="ARBA" id="ARBA00022741"/>
    </source>
</evidence>
<dbReference type="Pfam" id="PF00664">
    <property type="entry name" value="ABC_membrane"/>
    <property type="match status" value="1"/>
</dbReference>
<keyword evidence="12" id="KW-1185">Reference proteome</keyword>
<feature type="transmembrane region" description="Helical" evidence="8">
    <location>
        <begin position="704"/>
        <end position="725"/>
    </location>
</feature>
<dbReference type="PROSITE" id="PS50893">
    <property type="entry name" value="ABC_TRANSPORTER_2"/>
    <property type="match status" value="2"/>
</dbReference>
<sequence length="1214" mass="139143">MKAFNTQASAILVTMVTFTLFPYVEDRPLKASTVFTSIALFNQITVPLYIVPLVIPMLISAIVSNRRLSAYFAIRDVQSETIQWNPEPIRRIDLDAPSSAPILESESISNNKSLHRTLDRCLSVASRPLPQQHYFENFCCYIKNGKFIWYDDDAAIVANARNHDSIECTISDINVRFPRGRLTILVGSIGSGKSTLLASLIGETYKADGEIHWLGENQISFGYVPSMAWILNVSLQDNITFGRKFDHKRYEEVIRACCLKADIDLLPQRDSTIIGERGITLSGGQRQRIALARALYSSAPTLILDDALSALDPIVGYSVFENAIIVCISQGNFIVHFSHSFIQKLAIKHQKRTVILATHRQEFLSRTDYVVVMESGTVRNQGTLEQVEKENKPFFYHRNVIKDKEIIERLQQKPDTCRTTKERQKLTRYFSKKCEFRNRERPKCKSRPHQPLYRQASCGIAPTLPFHDLENELDVTSDADGLIDNDDDAVPIKRTRKNSLHRLASNESYQSSIYSHNENIHLNTMTHHTDSCVHGDRVHSRPMPLQRLVSSISNYSTGYGESQPQYLSADSAIDNHVIPEDCHNWDTEQHHNDDGDDDDVFEDETSCITEELRQEITSFETNQLYDYNVASDRLNDDPRKNHISREIFLAYLAVHSYSRVIIVFILVILNQTIRVVADFWLADWTNNDEHHDHDESNNSVGHYIQSYVILSIISVIISLATNLYAQLITIKAARQLHDNLLDTLVRCPLRFFDRTPIGRIINRFTSDLNVIDKKLPIAIPVLLRFFFLCASAIIVDIIICPYFAIAIIPMLVLYYYLQKIFRCTSRQLQRLESSSKSPIISHFNQTIDGLTTIRAFREQKKFADKFHQYLDVNNLCFLMVNSANCFLGILLDYFGGIILFLAMIISITAAFFWNVQSAYVGLAMTYTLLVPVYLNWLVRNLAQVEMNMHSVERIHLYTQLEREKSSLPKNWPKNGEIEFRNVTIRYGANLKPIIHDACLHIRPGEKIGICGRTGSGKSSLIGAMFRINEICSGKIFVDNIDITHICPYRLRKRLSIIPQDLVIFTGSIRENLDPDREHSDEELWKILCNFHLDKTITSLDEEFIDEQTVKQRFSSGERQLLCCARAFLVDTSILLMDESTSLLDIKSEQLVFKQILNSSRTIVAIAHRVQQIAHFDKVAVVNDGHIIEFDTPDRLLNNPKSMFYQLYHKNNQYK</sequence>
<dbReference type="InterPro" id="IPR003593">
    <property type="entry name" value="AAA+_ATPase"/>
</dbReference>
<protein>
    <submittedName>
        <fullName evidence="11">ABC transporter sub-family C-like protein</fullName>
    </submittedName>
</protein>
<feature type="transmembrane region" description="Helical" evidence="8">
    <location>
        <begin position="801"/>
        <end position="817"/>
    </location>
</feature>
<evidence type="ECO:0000256" key="3">
    <source>
        <dbReference type="ARBA" id="ARBA00022692"/>
    </source>
</evidence>
<dbReference type="InterPro" id="IPR017871">
    <property type="entry name" value="ABC_transporter-like_CS"/>
</dbReference>
<feature type="transmembrane region" description="Helical" evidence="8">
    <location>
        <begin position="919"/>
        <end position="938"/>
    </location>
</feature>
<evidence type="ECO:0000256" key="5">
    <source>
        <dbReference type="ARBA" id="ARBA00022840"/>
    </source>
</evidence>
<feature type="domain" description="ABC transporter" evidence="9">
    <location>
        <begin position="155"/>
        <end position="400"/>
    </location>
</feature>
<dbReference type="InterPro" id="IPR011527">
    <property type="entry name" value="ABC1_TM_dom"/>
</dbReference>
<keyword evidence="5" id="KW-0067">ATP-binding</keyword>
<dbReference type="CDD" id="cd03250">
    <property type="entry name" value="ABCC_MRP_domain1"/>
    <property type="match status" value="1"/>
</dbReference>
<evidence type="ECO:0000256" key="1">
    <source>
        <dbReference type="ARBA" id="ARBA00004141"/>
    </source>
</evidence>
<dbReference type="PROSITE" id="PS50929">
    <property type="entry name" value="ABC_TM1F"/>
    <property type="match status" value="1"/>
</dbReference>
<feature type="transmembrane region" description="Helical" evidence="8">
    <location>
        <begin position="889"/>
        <end position="913"/>
    </location>
</feature>
<name>A0A1Y3AS43_EURMA</name>
<dbReference type="PANTHER" id="PTHR24223:SF461">
    <property type="entry name" value="ATP-BINDING CASSETTE SUB-FAMILY C MEMBER SUR"/>
    <property type="match status" value="1"/>
</dbReference>
<dbReference type="SUPFAM" id="SSF90123">
    <property type="entry name" value="ABC transporter transmembrane region"/>
    <property type="match status" value="1"/>
</dbReference>
<organism evidence="11 12">
    <name type="scientific">Euroglyphus maynei</name>
    <name type="common">Mayne's house dust mite</name>
    <dbReference type="NCBI Taxonomy" id="6958"/>
    <lineage>
        <taxon>Eukaryota</taxon>
        <taxon>Metazoa</taxon>
        <taxon>Ecdysozoa</taxon>
        <taxon>Arthropoda</taxon>
        <taxon>Chelicerata</taxon>
        <taxon>Arachnida</taxon>
        <taxon>Acari</taxon>
        <taxon>Acariformes</taxon>
        <taxon>Sarcoptiformes</taxon>
        <taxon>Astigmata</taxon>
        <taxon>Psoroptidia</taxon>
        <taxon>Analgoidea</taxon>
        <taxon>Pyroglyphidae</taxon>
        <taxon>Pyroglyphinae</taxon>
        <taxon>Euroglyphus</taxon>
    </lineage>
</organism>
<dbReference type="InterPro" id="IPR050173">
    <property type="entry name" value="ABC_transporter_C-like"/>
</dbReference>
<feature type="transmembrane region" description="Helical" evidence="8">
    <location>
        <begin position="44"/>
        <end position="63"/>
    </location>
</feature>
<dbReference type="EMBL" id="MUJZ01061797">
    <property type="protein sequence ID" value="OTF71282.1"/>
    <property type="molecule type" value="Genomic_DNA"/>
</dbReference>